<dbReference type="OrthoDB" id="184415at2759"/>
<dbReference type="InterPro" id="IPR006096">
    <property type="entry name" value="Glu/Leu/Phe/Val/Trp_DH_C"/>
</dbReference>
<dbReference type="InterPro" id="IPR056365">
    <property type="entry name" value="NAD-GDH_2nd"/>
</dbReference>
<feature type="region of interest" description="Disordered" evidence="5">
    <location>
        <begin position="1"/>
        <end position="60"/>
    </location>
</feature>
<dbReference type="Pfam" id="PF23152">
    <property type="entry name" value="GDH_2nd"/>
    <property type="match status" value="1"/>
</dbReference>
<dbReference type="InterPro" id="IPR036291">
    <property type="entry name" value="NAD(P)-bd_dom_sf"/>
</dbReference>
<dbReference type="Gene3D" id="3.40.50.720">
    <property type="entry name" value="NAD(P)-binding Rossmann-like Domain"/>
    <property type="match status" value="1"/>
</dbReference>
<reference evidence="7 8" key="1">
    <citation type="journal article" date="2016" name="Genome Biol. Evol.">
        <title>Divergent and convergent evolution of fungal pathogenicity.</title>
        <authorList>
            <person name="Shang Y."/>
            <person name="Xiao G."/>
            <person name="Zheng P."/>
            <person name="Cen K."/>
            <person name="Zhan S."/>
            <person name="Wang C."/>
        </authorList>
    </citation>
    <scope>NUCLEOTIDE SEQUENCE [LARGE SCALE GENOMIC DNA]</scope>
    <source>
        <strain evidence="7 8">ARSEF 7405</strain>
    </source>
</reference>
<dbReference type="EC" id="1.4.1.2" evidence="4"/>
<keyword evidence="2 4" id="KW-0560">Oxidoreductase</keyword>
<protein>
    <recommendedName>
        <fullName evidence="4">NAD-specific glutamate dehydrogenase</fullName>
        <ecNumber evidence="4">1.4.1.2</ecNumber>
    </recommendedName>
</protein>
<dbReference type="InterPro" id="IPR046346">
    <property type="entry name" value="Aminoacid_DH-like_N_sf"/>
</dbReference>
<dbReference type="VEuPathDB" id="FungiDB:AAP_00813"/>
<name>A0A166PJB9_9EURO</name>
<proteinExistence type="inferred from homology"/>
<evidence type="ECO:0000256" key="5">
    <source>
        <dbReference type="SAM" id="MobiDB-lite"/>
    </source>
</evidence>
<feature type="domain" description="Glutamate/phenylalanine/leucine/valine/L-tryptophan dehydrogenase C-terminal" evidence="6">
    <location>
        <begin position="701"/>
        <end position="966"/>
    </location>
</feature>
<dbReference type="GO" id="GO:0006538">
    <property type="term" value="P:L-glutamate catabolic process"/>
    <property type="evidence" value="ECO:0007669"/>
    <property type="project" value="UniProtKB-UniRule"/>
</dbReference>
<evidence type="ECO:0000256" key="4">
    <source>
        <dbReference type="PIRNR" id="PIRNR000184"/>
    </source>
</evidence>
<dbReference type="InterPro" id="IPR055480">
    <property type="entry name" value="NAD-GDH_N"/>
</dbReference>
<dbReference type="PIRSF" id="PIRSF000184">
    <property type="entry name" value="GDH_NAD"/>
    <property type="match status" value="1"/>
</dbReference>
<evidence type="ECO:0000259" key="6">
    <source>
        <dbReference type="SMART" id="SM00839"/>
    </source>
</evidence>
<evidence type="ECO:0000256" key="2">
    <source>
        <dbReference type="ARBA" id="ARBA00023002"/>
    </source>
</evidence>
<comment type="catalytic activity">
    <reaction evidence="4">
        <text>L-glutamate + NAD(+) + H2O = 2-oxoglutarate + NH4(+) + NADH + H(+)</text>
        <dbReference type="Rhea" id="RHEA:15133"/>
        <dbReference type="ChEBI" id="CHEBI:15377"/>
        <dbReference type="ChEBI" id="CHEBI:15378"/>
        <dbReference type="ChEBI" id="CHEBI:16810"/>
        <dbReference type="ChEBI" id="CHEBI:28938"/>
        <dbReference type="ChEBI" id="CHEBI:29985"/>
        <dbReference type="ChEBI" id="CHEBI:57540"/>
        <dbReference type="ChEBI" id="CHEBI:57945"/>
        <dbReference type="EC" id="1.4.1.2"/>
    </reaction>
</comment>
<accession>A0A166PJB9</accession>
<comment type="function">
    <text evidence="4">NAD(+)-dependent glutamate dehydrogenase which degrades glutamate to ammonia and alpha-ketoglutarate.</text>
</comment>
<dbReference type="GO" id="GO:0004352">
    <property type="term" value="F:glutamate dehydrogenase (NAD+) activity"/>
    <property type="evidence" value="ECO:0007669"/>
    <property type="project" value="UniProtKB-UniRule"/>
</dbReference>
<dbReference type="GO" id="GO:0005739">
    <property type="term" value="C:mitochondrion"/>
    <property type="evidence" value="ECO:0007669"/>
    <property type="project" value="UniProtKB-UniRule"/>
</dbReference>
<evidence type="ECO:0000313" key="8">
    <source>
        <dbReference type="Proteomes" id="UP000242877"/>
    </source>
</evidence>
<feature type="compositionally biased region" description="Polar residues" evidence="5">
    <location>
        <begin position="8"/>
        <end position="22"/>
    </location>
</feature>
<gene>
    <name evidence="7" type="ORF">AAP_00813</name>
</gene>
<dbReference type="Proteomes" id="UP000242877">
    <property type="component" value="Unassembled WGS sequence"/>
</dbReference>
<dbReference type="Pfam" id="PF00208">
    <property type="entry name" value="ELFV_dehydrog"/>
    <property type="match status" value="1"/>
</dbReference>
<dbReference type="SMART" id="SM00839">
    <property type="entry name" value="ELFV_dehydrog"/>
    <property type="match status" value="1"/>
</dbReference>
<dbReference type="PANTHER" id="PTHR11606">
    <property type="entry name" value="GLUTAMATE DEHYDROGENASE"/>
    <property type="match status" value="1"/>
</dbReference>
<keyword evidence="3 4" id="KW-0520">NAD</keyword>
<dbReference type="SUPFAM" id="SSF53223">
    <property type="entry name" value="Aminoacid dehydrogenase-like, N-terminal domain"/>
    <property type="match status" value="1"/>
</dbReference>
<dbReference type="InterPro" id="IPR016210">
    <property type="entry name" value="NAD-GDH_euk"/>
</dbReference>
<sequence>MTVKSSEEPVSQEENPSVSIDSSKMARIDHAANTSVGAPVGKPDFLQPRKGTSRPQRVLSQGPGYVAATFEGKAAQMEEVRQILEEKGFIPDQFIDHETRWFYDMLGIDDQYFQTESLSTIVDLIHLLYSAKTSAYVRQKDGMEVRLAMEDDDHAIYIDTSKPGVTNLQGPNYEICIDERYVNRSSPACSYRVETFRSPCTLPGNNEQMMRCYFVYQCQFENQDPGEDETDINIVGDKRFLQKATQNTKVIYQDAIENAVSRSGPVIEIFDVEGAEEKRMVIAYRQGSTMGFFSALSDLYHYYGLTTTRKYLESFSNGVTVISLYLRQTTNDRHTGGMTFDAITSQIKKEISLLYCVPQTKFQEEFSSGRLSLQEIMYAHCVWVFTQHFVNRLGTEFNSLLNILDNEKNSHLELLQRMKKRLREETFTPSYILEIIKKYPDLVHKSYIKFASSHYLKRESKEEEYQPTLSFLRIQAGNHIGDDELSDLVKRTTHTEKDEMVMLSFLTFNRAVQKTNFFTPTKVALSFRLDASFLPSFEYPKVPFGTFLVIGSEFRGFHLRFRDIARGGIRIVKSQSPEIWAANARSLFDENYNLASTQQRKNKDIPEGGAKGVILLDTNHQDKAKVAFEKYIDSILDLLLPPSSPGIKDPIIDHYGEDEILFMGPDENTADLVDWATLHAKRRGASFWKSFFTGKSPMLGGIPHDEYGMTTLSVREFVEGIYRKLRIDPKTVKKGQTGGPDGDLGSNEIKLSKETYTAIVDGSGVIVDPQGLDSSELLRLAKKRAMISEYDISKLSPQGYRVLVTDKNITLPTGETVGNGVAFRNSFHLQKDFAADLFVPCGGRPESVNLSNVDKLIENGKARFRYVVEGANLFLTQDSKIRLEEAGCVVFKDASVNKGGVTSSSLEVLAALALDDQEFVENMCFDPATAAPPQFYLDYVRNVQEIIKRNASLEFEALWREHAKTKTPQSRLSDKLSVAITSFDEELKKTDLWDNEELRKTVMKNALPKVLLEKLGFDTIMSRVPESYLRSIFSSYLASRFVYEYGSEPGNLAFYSFMLRTVPQLATEEDLAQL</sequence>
<organism evidence="7 8">
    <name type="scientific">Ascosphaera apis ARSEF 7405</name>
    <dbReference type="NCBI Taxonomy" id="392613"/>
    <lineage>
        <taxon>Eukaryota</taxon>
        <taxon>Fungi</taxon>
        <taxon>Dikarya</taxon>
        <taxon>Ascomycota</taxon>
        <taxon>Pezizomycotina</taxon>
        <taxon>Eurotiomycetes</taxon>
        <taxon>Eurotiomycetidae</taxon>
        <taxon>Onygenales</taxon>
        <taxon>Ascosphaeraceae</taxon>
        <taxon>Ascosphaera</taxon>
    </lineage>
</organism>
<evidence type="ECO:0000256" key="1">
    <source>
        <dbReference type="ARBA" id="ARBA00006382"/>
    </source>
</evidence>
<keyword evidence="8" id="KW-1185">Reference proteome</keyword>
<evidence type="ECO:0000313" key="7">
    <source>
        <dbReference type="EMBL" id="KZZ97170.1"/>
    </source>
</evidence>
<dbReference type="PANTHER" id="PTHR11606:SF24">
    <property type="entry name" value="NAD-SPECIFIC GLUTAMATE DEHYDROGENASE"/>
    <property type="match status" value="1"/>
</dbReference>
<dbReference type="SUPFAM" id="SSF51735">
    <property type="entry name" value="NAD(P)-binding Rossmann-fold domains"/>
    <property type="match status" value="1"/>
</dbReference>
<dbReference type="Pfam" id="PF23147">
    <property type="entry name" value="GDH2_N"/>
    <property type="match status" value="1"/>
</dbReference>
<comment type="similarity">
    <text evidence="1 4">Belongs to the Glu/Leu/Phe/Val dehydrogenases family.</text>
</comment>
<dbReference type="EMBL" id="AZGZ01000002">
    <property type="protein sequence ID" value="KZZ97170.1"/>
    <property type="molecule type" value="Genomic_DNA"/>
</dbReference>
<dbReference type="AlphaFoldDB" id="A0A166PJB9"/>
<evidence type="ECO:0000256" key="3">
    <source>
        <dbReference type="ARBA" id="ARBA00023027"/>
    </source>
</evidence>
<comment type="caution">
    <text evidence="7">The sequence shown here is derived from an EMBL/GenBank/DDBJ whole genome shotgun (WGS) entry which is preliminary data.</text>
</comment>